<dbReference type="GO" id="GO:1990904">
    <property type="term" value="C:ribonucleoprotein complex"/>
    <property type="evidence" value="ECO:0007669"/>
    <property type="project" value="UniProtKB-KW"/>
</dbReference>
<accession>A0A9N9F014</accession>
<feature type="domain" description="Large ribosomal subunit protein uL5 N-terminal" evidence="5">
    <location>
        <begin position="176"/>
        <end position="228"/>
    </location>
</feature>
<evidence type="ECO:0000256" key="2">
    <source>
        <dbReference type="ARBA" id="ARBA00022980"/>
    </source>
</evidence>
<dbReference type="InterPro" id="IPR031309">
    <property type="entry name" value="Ribosomal_uL5_C"/>
</dbReference>
<sequence>MALSISITRKTILSFNSAYLLISHNTSVILNKVNIASFHYKKRKPSIPKVSGYTPKRPSYLPDDPGFFAGRTSINRFEEHYLNTLADDMMILLYRHNYPAAQSILNNTELDDDYLAAPKVLDDIEPDENDDHLAAPRVLDEIELAENPYLRNRKPKPLRTKDLPRPLPKSMINKNLPQLQEIDLHCMMRDAVQNKQHLMSGLIALQVITSERPTVVYAKNNVSNWKLREGMPVGCKIALQGPSMYSFLDKLVEIVLPRLKEWYGIPDSAGDTRGNIAMGLPHRALPLFPEIEANIDMYPMMTGFDIIFKTTAPKNQEARLLLSGFGLPFYPRKEGMKNKK</sequence>
<evidence type="ECO:0000256" key="1">
    <source>
        <dbReference type="ARBA" id="ARBA00008553"/>
    </source>
</evidence>
<keyword evidence="8" id="KW-1185">Reference proteome</keyword>
<keyword evidence="3" id="KW-0687">Ribonucleoprotein</keyword>
<organism evidence="7 8">
    <name type="scientific">Ambispora leptoticha</name>
    <dbReference type="NCBI Taxonomy" id="144679"/>
    <lineage>
        <taxon>Eukaryota</taxon>
        <taxon>Fungi</taxon>
        <taxon>Fungi incertae sedis</taxon>
        <taxon>Mucoromycota</taxon>
        <taxon>Glomeromycotina</taxon>
        <taxon>Glomeromycetes</taxon>
        <taxon>Archaeosporales</taxon>
        <taxon>Ambisporaceae</taxon>
        <taxon>Ambispora</taxon>
    </lineage>
</organism>
<name>A0A9N9F014_9GLOM</name>
<dbReference type="GO" id="GO:0005840">
    <property type="term" value="C:ribosome"/>
    <property type="evidence" value="ECO:0007669"/>
    <property type="project" value="UniProtKB-KW"/>
</dbReference>
<evidence type="ECO:0000259" key="6">
    <source>
        <dbReference type="Pfam" id="PF00673"/>
    </source>
</evidence>
<dbReference type="Pfam" id="PF00281">
    <property type="entry name" value="Ribosomal_L5"/>
    <property type="match status" value="1"/>
</dbReference>
<dbReference type="Proteomes" id="UP000789508">
    <property type="component" value="Unassembled WGS sequence"/>
</dbReference>
<dbReference type="AlphaFoldDB" id="A0A9N9F014"/>
<evidence type="ECO:0000313" key="7">
    <source>
        <dbReference type="EMBL" id="CAG8501039.1"/>
    </source>
</evidence>
<dbReference type="PANTHER" id="PTHR11994">
    <property type="entry name" value="60S RIBOSOMAL PROTEIN L11-RELATED"/>
    <property type="match status" value="1"/>
</dbReference>
<feature type="domain" description="Large ribosomal subunit protein uL5 C-terminal" evidence="6">
    <location>
        <begin position="232"/>
        <end position="329"/>
    </location>
</feature>
<keyword evidence="2" id="KW-0689">Ribosomal protein</keyword>
<dbReference type="InterPro" id="IPR022803">
    <property type="entry name" value="Ribosomal_uL5_dom_sf"/>
</dbReference>
<dbReference type="GO" id="GO:0006412">
    <property type="term" value="P:translation"/>
    <property type="evidence" value="ECO:0007669"/>
    <property type="project" value="InterPro"/>
</dbReference>
<dbReference type="Pfam" id="PF00673">
    <property type="entry name" value="Ribosomal_L5_C"/>
    <property type="match status" value="1"/>
</dbReference>
<comment type="caution">
    <text evidence="7">The sequence shown here is derived from an EMBL/GenBank/DDBJ whole genome shotgun (WGS) entry which is preliminary data.</text>
</comment>
<dbReference type="InterPro" id="IPR002132">
    <property type="entry name" value="Ribosomal_uL5"/>
</dbReference>
<dbReference type="InterPro" id="IPR031310">
    <property type="entry name" value="Ribosomal_uL5_N"/>
</dbReference>
<dbReference type="SUPFAM" id="SSF55282">
    <property type="entry name" value="RL5-like"/>
    <property type="match status" value="1"/>
</dbReference>
<proteinExistence type="inferred from homology"/>
<dbReference type="Gene3D" id="3.30.1440.10">
    <property type="match status" value="1"/>
</dbReference>
<gene>
    <name evidence="7" type="ORF">ALEPTO_LOCUS3484</name>
</gene>
<evidence type="ECO:0000313" key="8">
    <source>
        <dbReference type="Proteomes" id="UP000789508"/>
    </source>
</evidence>
<evidence type="ECO:0000256" key="3">
    <source>
        <dbReference type="ARBA" id="ARBA00023274"/>
    </source>
</evidence>
<evidence type="ECO:0000259" key="5">
    <source>
        <dbReference type="Pfam" id="PF00281"/>
    </source>
</evidence>
<comment type="similarity">
    <text evidence="1">Belongs to the universal ribosomal protein uL5 family.</text>
</comment>
<dbReference type="EMBL" id="CAJVPS010000649">
    <property type="protein sequence ID" value="CAG8501039.1"/>
    <property type="molecule type" value="Genomic_DNA"/>
</dbReference>
<evidence type="ECO:0000256" key="4">
    <source>
        <dbReference type="ARBA" id="ARBA00040368"/>
    </source>
</evidence>
<dbReference type="OrthoDB" id="539541at2759"/>
<protein>
    <recommendedName>
        <fullName evidence="4">Large ribosomal subunit protein uL5m</fullName>
    </recommendedName>
</protein>
<reference evidence="7" key="1">
    <citation type="submission" date="2021-06" db="EMBL/GenBank/DDBJ databases">
        <authorList>
            <person name="Kallberg Y."/>
            <person name="Tangrot J."/>
            <person name="Rosling A."/>
        </authorList>
    </citation>
    <scope>NUCLEOTIDE SEQUENCE</scope>
    <source>
        <strain evidence="7">FL130A</strain>
    </source>
</reference>
<dbReference type="FunFam" id="3.30.1440.10:FF:000001">
    <property type="entry name" value="50S ribosomal protein L5"/>
    <property type="match status" value="1"/>
</dbReference>
<dbReference type="GO" id="GO:0003735">
    <property type="term" value="F:structural constituent of ribosome"/>
    <property type="evidence" value="ECO:0007669"/>
    <property type="project" value="InterPro"/>
</dbReference>